<dbReference type="Pfam" id="PF11776">
    <property type="entry name" value="RcnB"/>
    <property type="match status" value="1"/>
</dbReference>
<evidence type="ECO:0000256" key="1">
    <source>
        <dbReference type="SAM" id="MobiDB-lite"/>
    </source>
</evidence>
<dbReference type="EMBL" id="LUAW01000030">
    <property type="protein sequence ID" value="KYQ71263.1"/>
    <property type="molecule type" value="Genomic_DNA"/>
</dbReference>
<gene>
    <name evidence="3" type="ORF">AZH43_15545</name>
</gene>
<name>A0A151XZM5_9GAMM</name>
<dbReference type="Gene3D" id="3.10.450.160">
    <property type="entry name" value="inner membrane protein cigr"/>
    <property type="match status" value="1"/>
</dbReference>
<accession>A0A151XZM5</accession>
<evidence type="ECO:0000313" key="3">
    <source>
        <dbReference type="EMBL" id="KYQ71263.1"/>
    </source>
</evidence>
<dbReference type="STRING" id="1806892.AZH43_15545"/>
<sequence length="119" mass="13998">MKKLLTAAALALTGLIATSAMAAPDHRNDDRRYTNAYGQNSYNSDRYDNKRWNDSRVNPSRQWRVGQSLPRAYDSSRYKVSDREARRLPHTGRYQQWYKVNGDYVLVNQRTDRILRIMN</sequence>
<proteinExistence type="predicted"/>
<evidence type="ECO:0000313" key="4">
    <source>
        <dbReference type="Proteomes" id="UP000076276"/>
    </source>
</evidence>
<dbReference type="RefSeq" id="WP_067670382.1">
    <property type="nucleotide sequence ID" value="NZ_CBCSIK010000003.1"/>
</dbReference>
<feature type="region of interest" description="Disordered" evidence="1">
    <location>
        <begin position="26"/>
        <end position="58"/>
    </location>
</feature>
<dbReference type="AlphaFoldDB" id="A0A151XZM5"/>
<protein>
    <recommendedName>
        <fullName evidence="5">RcnB family protein</fullName>
    </recommendedName>
</protein>
<dbReference type="InterPro" id="IPR024572">
    <property type="entry name" value="RcnB"/>
</dbReference>
<dbReference type="Proteomes" id="UP000076276">
    <property type="component" value="Unassembled WGS sequence"/>
</dbReference>
<comment type="caution">
    <text evidence="3">The sequence shown here is derived from an EMBL/GenBank/DDBJ whole genome shotgun (WGS) entry which is preliminary data.</text>
</comment>
<organism evidence="3 4">
    <name type="scientific">Acinetobacter pragensis</name>
    <dbReference type="NCBI Taxonomy" id="1806892"/>
    <lineage>
        <taxon>Bacteria</taxon>
        <taxon>Pseudomonadati</taxon>
        <taxon>Pseudomonadota</taxon>
        <taxon>Gammaproteobacteria</taxon>
        <taxon>Moraxellales</taxon>
        <taxon>Moraxellaceae</taxon>
        <taxon>Acinetobacter</taxon>
    </lineage>
</organism>
<feature type="signal peptide" evidence="2">
    <location>
        <begin position="1"/>
        <end position="22"/>
    </location>
</feature>
<reference evidence="3 4" key="1">
    <citation type="submission" date="2016-03" db="EMBL/GenBank/DDBJ databases">
        <title>Acinetobacter genomospecies 28 strain ANC 4149.</title>
        <authorList>
            <person name="Radolfova-Krizova L."/>
            <person name="Nemec A."/>
        </authorList>
    </citation>
    <scope>NUCLEOTIDE SEQUENCE [LARGE SCALE GENOMIC DNA]</scope>
    <source>
        <strain evidence="3 4">ANC 4149</strain>
    </source>
</reference>
<evidence type="ECO:0000256" key="2">
    <source>
        <dbReference type="SAM" id="SignalP"/>
    </source>
</evidence>
<keyword evidence="4" id="KW-1185">Reference proteome</keyword>
<feature type="chain" id="PRO_5007592064" description="RcnB family protein" evidence="2">
    <location>
        <begin position="23"/>
        <end position="119"/>
    </location>
</feature>
<keyword evidence="2" id="KW-0732">Signal</keyword>
<feature type="compositionally biased region" description="Basic and acidic residues" evidence="1">
    <location>
        <begin position="45"/>
        <end position="54"/>
    </location>
</feature>
<evidence type="ECO:0008006" key="5">
    <source>
        <dbReference type="Google" id="ProtNLM"/>
    </source>
</evidence>
<dbReference type="OrthoDB" id="6712777at2"/>